<evidence type="ECO:0000313" key="3">
    <source>
        <dbReference type="Proteomes" id="UP000026960"/>
    </source>
</evidence>
<dbReference type="PaxDb" id="65489-OBART12G12050.1"/>
<proteinExistence type="predicted"/>
<evidence type="ECO:0000256" key="1">
    <source>
        <dbReference type="SAM" id="SignalP"/>
    </source>
</evidence>
<protein>
    <submittedName>
        <fullName evidence="2">Uncharacterized protein</fullName>
    </submittedName>
</protein>
<reference evidence="2" key="1">
    <citation type="journal article" date="2009" name="Rice">
        <title>De Novo Next Generation Sequencing of Plant Genomes.</title>
        <authorList>
            <person name="Rounsley S."/>
            <person name="Marri P.R."/>
            <person name="Yu Y."/>
            <person name="He R."/>
            <person name="Sisneros N."/>
            <person name="Goicoechea J.L."/>
            <person name="Lee S.J."/>
            <person name="Angelova A."/>
            <person name="Kudrna D."/>
            <person name="Luo M."/>
            <person name="Affourtit J."/>
            <person name="Desany B."/>
            <person name="Knight J."/>
            <person name="Niazi F."/>
            <person name="Egholm M."/>
            <person name="Wing R.A."/>
        </authorList>
    </citation>
    <scope>NUCLEOTIDE SEQUENCE [LARGE SCALE GENOMIC DNA]</scope>
    <source>
        <strain evidence="2">cv. IRGC 105608</strain>
    </source>
</reference>
<evidence type="ECO:0000313" key="2">
    <source>
        <dbReference type="EnsemblPlants" id="OBART12G12050.1"/>
    </source>
</evidence>
<dbReference type="EnsemblPlants" id="OBART12G12050.1">
    <property type="protein sequence ID" value="OBART12G12050.1"/>
    <property type="gene ID" value="OBART12G12050"/>
</dbReference>
<name>A0A0D3HUG7_9ORYZ</name>
<accession>A0A0D3HUG7</accession>
<dbReference type="eggNOG" id="ENOG502R5SZ">
    <property type="taxonomic scope" value="Eukaryota"/>
</dbReference>
<organism evidence="2">
    <name type="scientific">Oryza barthii</name>
    <dbReference type="NCBI Taxonomy" id="65489"/>
    <lineage>
        <taxon>Eukaryota</taxon>
        <taxon>Viridiplantae</taxon>
        <taxon>Streptophyta</taxon>
        <taxon>Embryophyta</taxon>
        <taxon>Tracheophyta</taxon>
        <taxon>Spermatophyta</taxon>
        <taxon>Magnoliopsida</taxon>
        <taxon>Liliopsida</taxon>
        <taxon>Poales</taxon>
        <taxon>Poaceae</taxon>
        <taxon>BOP clade</taxon>
        <taxon>Oryzoideae</taxon>
        <taxon>Oryzeae</taxon>
        <taxon>Oryzinae</taxon>
        <taxon>Oryza</taxon>
    </lineage>
</organism>
<dbReference type="Proteomes" id="UP000026960">
    <property type="component" value="Chromosome 12"/>
</dbReference>
<feature type="chain" id="PRO_5002273644" evidence="1">
    <location>
        <begin position="26"/>
        <end position="103"/>
    </location>
</feature>
<dbReference type="Gramene" id="OBART12G12050.1">
    <property type="protein sequence ID" value="OBART12G12050.1"/>
    <property type="gene ID" value="OBART12G12050"/>
</dbReference>
<dbReference type="HOGENOM" id="CLU_2267963_0_0_1"/>
<reference evidence="2" key="2">
    <citation type="submission" date="2015-03" db="UniProtKB">
        <authorList>
            <consortium name="EnsemblPlants"/>
        </authorList>
    </citation>
    <scope>IDENTIFICATION</scope>
</reference>
<dbReference type="AlphaFoldDB" id="A0A0D3HUG7"/>
<keyword evidence="3" id="KW-1185">Reference proteome</keyword>
<keyword evidence="1" id="KW-0732">Signal</keyword>
<sequence>MKSNFSHLVLFFFCVVSLLTSPSLAIRQGAFQAVNYKNHASGYHQLTKKPSLFQSGGYRNLFRQLISLDYDPTIGAPPQIHSVPSQHEQETISKLITKTVQKT</sequence>
<feature type="signal peptide" evidence="1">
    <location>
        <begin position="1"/>
        <end position="25"/>
    </location>
</feature>